<gene>
    <name evidence="2" type="ORF">PQO03_08810</name>
</gene>
<accession>A0ABY7VSR2</accession>
<name>A0ABY7VSR2_9BACT</name>
<feature type="transmembrane region" description="Helical" evidence="1">
    <location>
        <begin position="20"/>
        <end position="37"/>
    </location>
</feature>
<proteinExistence type="predicted"/>
<organism evidence="2 3">
    <name type="scientific">Lentisphaera profundi</name>
    <dbReference type="NCBI Taxonomy" id="1658616"/>
    <lineage>
        <taxon>Bacteria</taxon>
        <taxon>Pseudomonadati</taxon>
        <taxon>Lentisphaerota</taxon>
        <taxon>Lentisphaeria</taxon>
        <taxon>Lentisphaerales</taxon>
        <taxon>Lentisphaeraceae</taxon>
        <taxon>Lentisphaera</taxon>
    </lineage>
</organism>
<keyword evidence="3" id="KW-1185">Reference proteome</keyword>
<keyword evidence="1" id="KW-0812">Transmembrane</keyword>
<feature type="transmembrane region" description="Helical" evidence="1">
    <location>
        <begin position="52"/>
        <end position="71"/>
    </location>
</feature>
<keyword evidence="1" id="KW-1133">Transmembrane helix</keyword>
<evidence type="ECO:0000313" key="3">
    <source>
        <dbReference type="Proteomes" id="UP001214250"/>
    </source>
</evidence>
<sequence>MESNNIYHYKKNRKQQSKIFINMAVACLIYIAGLYGYEHYLNKTVPENTRNIFIIAFSISSVVLFYVAWWLRAHPANYEAIITVDRFIVKYPDSTHWSFDVKISDIKRFEHRNTLSHAGSGQGASGILLHDGNFHEICMNYGNSINKMYDAIQSIDPNITFPKKVNKKISGLITKDFDN</sequence>
<dbReference type="Proteomes" id="UP001214250">
    <property type="component" value="Chromosome 1"/>
</dbReference>
<keyword evidence="1" id="KW-0472">Membrane</keyword>
<evidence type="ECO:0000256" key="1">
    <source>
        <dbReference type="SAM" id="Phobius"/>
    </source>
</evidence>
<dbReference type="EMBL" id="CP117811">
    <property type="protein sequence ID" value="WDE95814.1"/>
    <property type="molecule type" value="Genomic_DNA"/>
</dbReference>
<dbReference type="RefSeq" id="WP_274149618.1">
    <property type="nucleotide sequence ID" value="NZ_CP117811.1"/>
</dbReference>
<evidence type="ECO:0008006" key="4">
    <source>
        <dbReference type="Google" id="ProtNLM"/>
    </source>
</evidence>
<reference evidence="2 3" key="1">
    <citation type="submission" date="2023-02" db="EMBL/GenBank/DDBJ databases">
        <title>Genome sequence of Lentisphaera profundi SAORIC-696.</title>
        <authorList>
            <person name="Kim e."/>
            <person name="Cho J.-C."/>
            <person name="Choi A."/>
            <person name="Kang I."/>
        </authorList>
    </citation>
    <scope>NUCLEOTIDE SEQUENCE [LARGE SCALE GENOMIC DNA]</scope>
    <source>
        <strain evidence="2 3">SAORIC-696</strain>
    </source>
</reference>
<evidence type="ECO:0000313" key="2">
    <source>
        <dbReference type="EMBL" id="WDE95814.1"/>
    </source>
</evidence>
<protein>
    <recommendedName>
        <fullName evidence="4">PH domain-containing protein</fullName>
    </recommendedName>
</protein>